<dbReference type="InterPro" id="IPR036390">
    <property type="entry name" value="WH_DNA-bd_sf"/>
</dbReference>
<keyword evidence="7" id="KW-1185">Reference proteome</keyword>
<dbReference type="SMART" id="SM00100">
    <property type="entry name" value="cNMP"/>
    <property type="match status" value="1"/>
</dbReference>
<organism evidence="6 7">
    <name type="scientific">Propionispira arboris</name>
    <dbReference type="NCBI Taxonomy" id="84035"/>
    <lineage>
        <taxon>Bacteria</taxon>
        <taxon>Bacillati</taxon>
        <taxon>Bacillota</taxon>
        <taxon>Negativicutes</taxon>
        <taxon>Selenomonadales</taxon>
        <taxon>Selenomonadaceae</taxon>
        <taxon>Propionispira</taxon>
    </lineage>
</organism>
<gene>
    <name evidence="6" type="ORF">SAMN05660742_118104</name>
</gene>
<dbReference type="STRING" id="84035.SAMN05660742_118104"/>
<evidence type="ECO:0000256" key="2">
    <source>
        <dbReference type="ARBA" id="ARBA00023125"/>
    </source>
</evidence>
<dbReference type="Gene3D" id="2.60.120.10">
    <property type="entry name" value="Jelly Rolls"/>
    <property type="match status" value="1"/>
</dbReference>
<dbReference type="InterPro" id="IPR000595">
    <property type="entry name" value="cNMP-bd_dom"/>
</dbReference>
<accession>A0A1H7C0X0</accession>
<dbReference type="Pfam" id="PF00027">
    <property type="entry name" value="cNMP_binding"/>
    <property type="match status" value="1"/>
</dbReference>
<dbReference type="Pfam" id="PF13545">
    <property type="entry name" value="HTH_Crp_2"/>
    <property type="match status" value="1"/>
</dbReference>
<dbReference type="InterPro" id="IPR014710">
    <property type="entry name" value="RmlC-like_jellyroll"/>
</dbReference>
<protein>
    <submittedName>
        <fullName evidence="6">cAMP-binding domain of CRP or a regulatory subunit of cAMP-dependent protein kinases</fullName>
    </submittedName>
</protein>
<dbReference type="SUPFAM" id="SSF46785">
    <property type="entry name" value="Winged helix' DNA-binding domain"/>
    <property type="match status" value="1"/>
</dbReference>
<keyword evidence="6" id="KW-0418">Kinase</keyword>
<dbReference type="SUPFAM" id="SSF51206">
    <property type="entry name" value="cAMP-binding domain-like"/>
    <property type="match status" value="1"/>
</dbReference>
<evidence type="ECO:0000256" key="1">
    <source>
        <dbReference type="ARBA" id="ARBA00023015"/>
    </source>
</evidence>
<evidence type="ECO:0000259" key="5">
    <source>
        <dbReference type="PROSITE" id="PS51063"/>
    </source>
</evidence>
<evidence type="ECO:0000313" key="6">
    <source>
        <dbReference type="EMBL" id="SEJ82914.1"/>
    </source>
</evidence>
<dbReference type="GO" id="GO:0016301">
    <property type="term" value="F:kinase activity"/>
    <property type="evidence" value="ECO:0007669"/>
    <property type="project" value="UniProtKB-KW"/>
</dbReference>
<feature type="domain" description="HTH crp-type" evidence="5">
    <location>
        <begin position="154"/>
        <end position="221"/>
    </location>
</feature>
<keyword evidence="6" id="KW-0808">Transferase</keyword>
<keyword evidence="1" id="KW-0805">Transcription regulation</keyword>
<dbReference type="GO" id="GO:0003677">
    <property type="term" value="F:DNA binding"/>
    <property type="evidence" value="ECO:0007669"/>
    <property type="project" value="UniProtKB-KW"/>
</dbReference>
<dbReference type="EMBL" id="FNZK01000018">
    <property type="protein sequence ID" value="SEJ82914.1"/>
    <property type="molecule type" value="Genomic_DNA"/>
</dbReference>
<dbReference type="CDD" id="cd00038">
    <property type="entry name" value="CAP_ED"/>
    <property type="match status" value="1"/>
</dbReference>
<evidence type="ECO:0000313" key="7">
    <source>
        <dbReference type="Proteomes" id="UP000199662"/>
    </source>
</evidence>
<dbReference type="AlphaFoldDB" id="A0A1H7C0X0"/>
<evidence type="ECO:0000259" key="4">
    <source>
        <dbReference type="PROSITE" id="PS50042"/>
    </source>
</evidence>
<dbReference type="Proteomes" id="UP000199662">
    <property type="component" value="Unassembled WGS sequence"/>
</dbReference>
<reference evidence="6 7" key="1">
    <citation type="submission" date="2016-10" db="EMBL/GenBank/DDBJ databases">
        <authorList>
            <person name="de Groot N.N."/>
        </authorList>
    </citation>
    <scope>NUCLEOTIDE SEQUENCE [LARGE SCALE GENOMIC DNA]</scope>
    <source>
        <strain evidence="6 7">DSM 2179</strain>
    </source>
</reference>
<dbReference type="InterPro" id="IPR012318">
    <property type="entry name" value="HTH_CRP"/>
</dbReference>
<dbReference type="GO" id="GO:0006355">
    <property type="term" value="P:regulation of DNA-templated transcription"/>
    <property type="evidence" value="ECO:0007669"/>
    <property type="project" value="InterPro"/>
</dbReference>
<dbReference type="PROSITE" id="PS51063">
    <property type="entry name" value="HTH_CRP_2"/>
    <property type="match status" value="1"/>
</dbReference>
<dbReference type="RefSeq" id="WP_091834042.1">
    <property type="nucleotide sequence ID" value="NZ_FNZK01000018.1"/>
</dbReference>
<dbReference type="PROSITE" id="PS50042">
    <property type="entry name" value="CNMP_BINDING_3"/>
    <property type="match status" value="1"/>
</dbReference>
<proteinExistence type="predicted"/>
<keyword evidence="2" id="KW-0238">DNA-binding</keyword>
<feature type="domain" description="Cyclic nucleotide-binding" evidence="4">
    <location>
        <begin position="13"/>
        <end position="115"/>
    </location>
</feature>
<keyword evidence="3" id="KW-0804">Transcription</keyword>
<dbReference type="InterPro" id="IPR018490">
    <property type="entry name" value="cNMP-bd_dom_sf"/>
</dbReference>
<sequence length="221" mass="24956">MKSYSDFLVDVALFANIEKDKIDGMLDCLGTIKRSYKKGETIFLSGDPVLGVGILMSGSVQISQEDILGNQTILGQVLAGQIFAETIVCAGVEHSPVTTMALLDCEILFLQFKRLVTTCTSACQFHSQLIENMLQILAQKNLIMNRKNRLLSQRSIHEKLNQFFMDMIEQHGTYKFKISFSRNQLADYLCVDRSALSRALSKMQQNGKLNFKKNEFEIINL</sequence>
<evidence type="ECO:0000256" key="3">
    <source>
        <dbReference type="ARBA" id="ARBA00023163"/>
    </source>
</evidence>
<name>A0A1H7C0X0_9FIRM</name>